<accession>A0ABP6US99</accession>
<dbReference type="PROSITE" id="PS00012">
    <property type="entry name" value="PHOSPHOPANTETHEINE"/>
    <property type="match status" value="1"/>
</dbReference>
<dbReference type="CDD" id="cd19531">
    <property type="entry name" value="LCL_NRPS-like"/>
    <property type="match status" value="1"/>
</dbReference>
<comment type="cofactor">
    <cofactor evidence="1">
        <name>pantetheine 4'-phosphate</name>
        <dbReference type="ChEBI" id="CHEBI:47942"/>
    </cofactor>
</comment>
<keyword evidence="6" id="KW-1185">Reference proteome</keyword>
<dbReference type="InterPro" id="IPR000873">
    <property type="entry name" value="AMP-dep_synth/lig_dom"/>
</dbReference>
<dbReference type="InterPro" id="IPR009081">
    <property type="entry name" value="PP-bd_ACP"/>
</dbReference>
<dbReference type="InterPro" id="IPR001242">
    <property type="entry name" value="Condensation_dom"/>
</dbReference>
<reference evidence="6" key="1">
    <citation type="journal article" date="2019" name="Int. J. Syst. Evol. Microbiol.">
        <title>The Global Catalogue of Microorganisms (GCM) 10K type strain sequencing project: providing services to taxonomists for standard genome sequencing and annotation.</title>
        <authorList>
            <consortium name="The Broad Institute Genomics Platform"/>
            <consortium name="The Broad Institute Genome Sequencing Center for Infectious Disease"/>
            <person name="Wu L."/>
            <person name="Ma J."/>
        </authorList>
    </citation>
    <scope>NUCLEOTIDE SEQUENCE [LARGE SCALE GENOMIC DNA]</scope>
    <source>
        <strain evidence="6">JCM 17106</strain>
    </source>
</reference>
<dbReference type="NCBIfam" id="NF003417">
    <property type="entry name" value="PRK04813.1"/>
    <property type="match status" value="2"/>
</dbReference>
<dbReference type="Gene3D" id="2.30.38.10">
    <property type="entry name" value="Luciferase, Domain 3"/>
    <property type="match status" value="1"/>
</dbReference>
<dbReference type="Gene3D" id="1.10.1200.10">
    <property type="entry name" value="ACP-like"/>
    <property type="match status" value="2"/>
</dbReference>
<name>A0ABP6US99_9FLAO</name>
<dbReference type="InterPro" id="IPR025110">
    <property type="entry name" value="AMP-bd_C"/>
</dbReference>
<dbReference type="InterPro" id="IPR036736">
    <property type="entry name" value="ACP-like_sf"/>
</dbReference>
<dbReference type="CDD" id="cd05930">
    <property type="entry name" value="A_NRPS"/>
    <property type="match status" value="2"/>
</dbReference>
<protein>
    <submittedName>
        <fullName evidence="5">Non-ribosomal peptide synthetase</fullName>
    </submittedName>
</protein>
<dbReference type="SUPFAM" id="SSF47336">
    <property type="entry name" value="ACP-like"/>
    <property type="match status" value="2"/>
</dbReference>
<feature type="domain" description="Carrier" evidence="4">
    <location>
        <begin position="943"/>
        <end position="1018"/>
    </location>
</feature>
<dbReference type="Pfam" id="PF00550">
    <property type="entry name" value="PP-binding"/>
    <property type="match status" value="2"/>
</dbReference>
<proteinExistence type="predicted"/>
<evidence type="ECO:0000259" key="4">
    <source>
        <dbReference type="PROSITE" id="PS50075"/>
    </source>
</evidence>
<sequence length="2095" mass="243212">MVYNEISTLQKYIWLDQKLNPNSPKYNIGGYVLIEGEVNVSIFQKSIRELTVSNEIFSYKFTEKNGIPLYFLNKESYSDFIFFEESNFENAVSKIKNDFSESFGIILDKKLLFKIWLIKISDKKYIWYIKIHHLLADGFSFHLIFNKVNEIYNRISSNNIETNNKEKTKYSFQTYINEEKEYRLTQLFNVNKEFWLNEYKILEPLVYQKKNDDGIFYSKKFDLNQTESIKFYDVVKAYNLSPFHVFIGLLYIAISKYYGIKKLSIGIPIQNRSNLSQKSVIGPFINVIPLKLENISEISLFDFLIKIKRQLLKSYRHQRFQLADIIKSVVNERERRLYDIRLSYEKTSYEPFFSNTPTSIHPLSNESEDDPISIHIFDNGDQILRFRIDINSRFVPKFEITEILSSYRFLIEELPHNIKKNISEISICSNSQKKEIIDISKGLRVFRKESKNFISLWLENLKLRPENVAVISNEVSYTYQNLEKMSNRLANHLNGLNIKKKSRVVIDLPNSVESVVSILALFKIGGIYIPIDNSYPQKRKNYIIKDSMTDIVITNKNQYKNHQFFININEIIYDQEISESFKLPNFYLKDDAYIIYTSGSTGKPKGVVITHNSLYNYCLTFSEFFSLNDRDLVLQQSSLAFDTSIEEIFPILSVGGILVFANDSKDFHQIFLDCQLYKITVLSTNPFVINYLNQFHQDYQLELRVLISGGEVIKIDSLNNIVNKFLVYNTYGPTEGTVCATYHKITDMEEPVPIGRPISNTSVYILENSNLLPKGATGEIAISGKGIAREYLNNKEETNSSFINLNGETVYLTGDLGKWNANGILLFKGRKDDQLSYKGFRIEPEEIELQLKKSDSKILECKVVIKGLHQPSLVAYIKTFSNLKLNLEDLVIDLKKNLPFYMIPTDYVVLKKIPLTANGKIDILKLPKPTLKNIELQIDKNSQPTKEWEHILVKIWNELLNIKNSNIHFNFFELGGHSLLANQFISILRSTYKIEISLKDFYLNPTIEEIVKLIELPSNKMLEINKIPNNTVIPLSYQQEQLWFLSELDKNDSAYLVPGAIKLKGIVNLKNIEKVFNILIEKHEILRTVFRVVDGVPNQKILSPFKLQIPVAKLSKFPLKKQEAILKKFILEEGNKKFDIENGPLLRINLIELSETENILVLCEHHLIMDGWTQGILLKEFIEIYSKILANSKYENFIPTLQYKDYAYWQRNYMVGEVLDSHLTYWVKKLKSMRTEFKLPVDYERTNVVPKNGKLLVEKLSGQLSKSLRSFSKQNKGTLFITMLTGFKILISKLCNETDVAVGTGIANRKLKEFEFMLGMMVNTIVLRTKFDSENSLEEILTKVKKTSFEAYAYQDTPFNKVVEKIKPLRKLGVSPLIQYFFGFINTPNRGLKIPNLELEIINSHNRSSKFDLNITVYTPFDQLEIQDDLESQKEIVIEWEYNSNIFNKSTMSKMINMYLKILQEIITNPNQPYHSIDYISKKESQKLLTDFNQTTKENLDNKTIIDLFQEQVKYAPNKTILVFEDNEITYNNLDVLTNRFSNYLIDQFDVKTEDLIGIKLQRSEWLIITLLSVLKAGGVYVPIDPNDPNSRIEYVEKDSNCKVIIDESVLDDFRRKEFDYDKKAPIVEINSKNLMYVIYTSGSTGMPKGVMIEHGGIVNRLSWMWNVLNFSKNEIILQKTKFTFDVSVWEIFLPLCWGAKLIVCKEEDAYSPFNIVSLIKNHNITCIHFVPSMLNLFMKALFHDENLKNDISSLKRLITSGEVLPISMVQNWYRKLDFEICNLYGPTEASIDVTHHTTSMNDQIVPIGRPIWNTQIYILGDKNVLQPEGVIGEIFIGGSGLARGYINRPKLTREKFIENPFIKGEKIYKTGDLGRWLSDGNIEFLGRIDEQIKLRGYRIELGEIEHHLLNHKNIREAAVLLKEIDNEESLLVAYLVFDDNNIDDGIKDYLRKLLPDYMLPSKYVQLERLPLTGNGKIDKKSLISYEGNTMRLGVEYIPPQDKLELQLVQIWQEILSIEKIGINDNFFDIGGHSLRATKLVSAINIKFDSKLLLKDVFIYKTIREQKEMIEIHKWSFGKGKENTDFQESKNKYSF</sequence>
<dbReference type="Pfam" id="PF13193">
    <property type="entry name" value="AMP-binding_C"/>
    <property type="match status" value="1"/>
</dbReference>
<dbReference type="Proteomes" id="UP001500459">
    <property type="component" value="Unassembled WGS sequence"/>
</dbReference>
<dbReference type="Pfam" id="PF00501">
    <property type="entry name" value="AMP-binding"/>
    <property type="match status" value="2"/>
</dbReference>
<dbReference type="PROSITE" id="PS50075">
    <property type="entry name" value="CARRIER"/>
    <property type="match status" value="2"/>
</dbReference>
<dbReference type="InterPro" id="IPR010071">
    <property type="entry name" value="AA_adenyl_dom"/>
</dbReference>
<evidence type="ECO:0000256" key="3">
    <source>
        <dbReference type="ARBA" id="ARBA00022553"/>
    </source>
</evidence>
<dbReference type="NCBIfam" id="TIGR01733">
    <property type="entry name" value="AA-adenyl-dom"/>
    <property type="match status" value="2"/>
</dbReference>
<keyword evidence="3" id="KW-0597">Phosphoprotein</keyword>
<gene>
    <name evidence="5" type="ORF">GCM10022393_33590</name>
</gene>
<dbReference type="Gene3D" id="3.40.50.980">
    <property type="match status" value="2"/>
</dbReference>
<dbReference type="Gene3D" id="3.30.559.30">
    <property type="entry name" value="Nonribosomal peptide synthetase, condensation domain"/>
    <property type="match status" value="2"/>
</dbReference>
<dbReference type="SUPFAM" id="SSF56801">
    <property type="entry name" value="Acetyl-CoA synthetase-like"/>
    <property type="match status" value="2"/>
</dbReference>
<dbReference type="InterPro" id="IPR020845">
    <property type="entry name" value="AMP-binding_CS"/>
</dbReference>
<comment type="caution">
    <text evidence="5">The sequence shown here is derived from an EMBL/GenBank/DDBJ whole genome shotgun (WGS) entry which is preliminary data.</text>
</comment>
<dbReference type="EMBL" id="BAABCW010000017">
    <property type="protein sequence ID" value="GAA3516795.1"/>
    <property type="molecule type" value="Genomic_DNA"/>
</dbReference>
<dbReference type="InterPro" id="IPR045851">
    <property type="entry name" value="AMP-bd_C_sf"/>
</dbReference>
<evidence type="ECO:0000256" key="1">
    <source>
        <dbReference type="ARBA" id="ARBA00001957"/>
    </source>
</evidence>
<dbReference type="InterPro" id="IPR042099">
    <property type="entry name" value="ANL_N_sf"/>
</dbReference>
<keyword evidence="2" id="KW-0596">Phosphopantetheine</keyword>
<organism evidence="5 6">
    <name type="scientific">Aquimarina addita</name>
    <dbReference type="NCBI Taxonomy" id="870485"/>
    <lineage>
        <taxon>Bacteria</taxon>
        <taxon>Pseudomonadati</taxon>
        <taxon>Bacteroidota</taxon>
        <taxon>Flavobacteriia</taxon>
        <taxon>Flavobacteriales</taxon>
        <taxon>Flavobacteriaceae</taxon>
        <taxon>Aquimarina</taxon>
    </lineage>
</organism>
<dbReference type="InterPro" id="IPR006162">
    <property type="entry name" value="Ppantetheine_attach_site"/>
</dbReference>
<dbReference type="RefSeq" id="WP_344929408.1">
    <property type="nucleotide sequence ID" value="NZ_BAABCW010000017.1"/>
</dbReference>
<dbReference type="PANTHER" id="PTHR45527">
    <property type="entry name" value="NONRIBOSOMAL PEPTIDE SYNTHETASE"/>
    <property type="match status" value="1"/>
</dbReference>
<feature type="domain" description="Carrier" evidence="4">
    <location>
        <begin position="1999"/>
        <end position="2074"/>
    </location>
</feature>
<dbReference type="Gene3D" id="3.30.300.30">
    <property type="match status" value="2"/>
</dbReference>
<dbReference type="SUPFAM" id="SSF52777">
    <property type="entry name" value="CoA-dependent acyltransferases"/>
    <property type="match status" value="4"/>
</dbReference>
<dbReference type="InterPro" id="IPR023213">
    <property type="entry name" value="CAT-like_dom_sf"/>
</dbReference>
<evidence type="ECO:0000256" key="2">
    <source>
        <dbReference type="ARBA" id="ARBA00022450"/>
    </source>
</evidence>
<evidence type="ECO:0000313" key="5">
    <source>
        <dbReference type="EMBL" id="GAA3516795.1"/>
    </source>
</evidence>
<dbReference type="Pfam" id="PF00668">
    <property type="entry name" value="Condensation"/>
    <property type="match status" value="2"/>
</dbReference>
<evidence type="ECO:0000313" key="6">
    <source>
        <dbReference type="Proteomes" id="UP001500459"/>
    </source>
</evidence>
<dbReference type="PROSITE" id="PS00455">
    <property type="entry name" value="AMP_BINDING"/>
    <property type="match status" value="2"/>
</dbReference>
<dbReference type="PANTHER" id="PTHR45527:SF1">
    <property type="entry name" value="FATTY ACID SYNTHASE"/>
    <property type="match status" value="1"/>
</dbReference>
<dbReference type="Gene3D" id="3.40.50.12780">
    <property type="entry name" value="N-terminal domain of ligase-like"/>
    <property type="match status" value="1"/>
</dbReference>
<dbReference type="Gene3D" id="3.30.559.10">
    <property type="entry name" value="Chloramphenicol acetyltransferase-like domain"/>
    <property type="match status" value="2"/>
</dbReference>